<evidence type="ECO:0000256" key="3">
    <source>
        <dbReference type="ARBA" id="ARBA00022737"/>
    </source>
</evidence>
<feature type="region of interest" description="Disordered" evidence="9">
    <location>
        <begin position="391"/>
        <end position="456"/>
    </location>
</feature>
<dbReference type="PANTHER" id="PTHR24404:SF84">
    <property type="entry name" value="C2H2-TYPE DOMAIN-CONTAINING PROTEIN-RELATED"/>
    <property type="match status" value="1"/>
</dbReference>
<dbReference type="PANTHER" id="PTHR24404">
    <property type="entry name" value="ZINC FINGER PROTEIN"/>
    <property type="match status" value="1"/>
</dbReference>
<name>A0AAV7XAM8_9NEOP</name>
<evidence type="ECO:0000256" key="1">
    <source>
        <dbReference type="ARBA" id="ARBA00004123"/>
    </source>
</evidence>
<dbReference type="PROSITE" id="PS50157">
    <property type="entry name" value="ZINC_FINGER_C2H2_2"/>
    <property type="match status" value="3"/>
</dbReference>
<feature type="region of interest" description="Disordered" evidence="9">
    <location>
        <begin position="17"/>
        <end position="36"/>
    </location>
</feature>
<evidence type="ECO:0000313" key="12">
    <source>
        <dbReference type="Proteomes" id="UP001075354"/>
    </source>
</evidence>
<protein>
    <recommendedName>
        <fullName evidence="10">C2H2-type domain-containing protein</fullName>
    </recommendedName>
</protein>
<dbReference type="SMART" id="SM00355">
    <property type="entry name" value="ZnF_C2H2"/>
    <property type="match status" value="5"/>
</dbReference>
<dbReference type="SUPFAM" id="SSF57667">
    <property type="entry name" value="beta-beta-alpha zinc fingers"/>
    <property type="match status" value="2"/>
</dbReference>
<accession>A0AAV7XAM8</accession>
<reference evidence="11" key="1">
    <citation type="submission" date="2022-12" db="EMBL/GenBank/DDBJ databases">
        <title>Chromosome-level genome assembly of the bean flower thrips Megalurothrips usitatus.</title>
        <authorList>
            <person name="Ma L."/>
            <person name="Liu Q."/>
            <person name="Li H."/>
            <person name="Cai W."/>
        </authorList>
    </citation>
    <scope>NUCLEOTIDE SEQUENCE</scope>
    <source>
        <strain evidence="11">Cailab_2022a</strain>
    </source>
</reference>
<dbReference type="GO" id="GO:0008270">
    <property type="term" value="F:zinc ion binding"/>
    <property type="evidence" value="ECO:0007669"/>
    <property type="project" value="UniProtKB-KW"/>
</dbReference>
<gene>
    <name evidence="11" type="ORF">ONE63_003959</name>
</gene>
<comment type="caution">
    <text evidence="11">The sequence shown here is derived from an EMBL/GenBank/DDBJ whole genome shotgun (WGS) entry which is preliminary data.</text>
</comment>
<feature type="domain" description="C2H2-type" evidence="10">
    <location>
        <begin position="189"/>
        <end position="216"/>
    </location>
</feature>
<evidence type="ECO:0000256" key="8">
    <source>
        <dbReference type="PROSITE-ProRule" id="PRU00042"/>
    </source>
</evidence>
<dbReference type="Gene3D" id="3.30.160.60">
    <property type="entry name" value="Classic Zinc Finger"/>
    <property type="match status" value="3"/>
</dbReference>
<keyword evidence="7" id="KW-0539">Nucleus</keyword>
<dbReference type="GO" id="GO:0006357">
    <property type="term" value="P:regulation of transcription by RNA polymerase II"/>
    <property type="evidence" value="ECO:0007669"/>
    <property type="project" value="TreeGrafter"/>
</dbReference>
<feature type="compositionally biased region" description="Polar residues" evidence="9">
    <location>
        <begin position="446"/>
        <end position="456"/>
    </location>
</feature>
<dbReference type="InterPro" id="IPR013087">
    <property type="entry name" value="Znf_C2H2_type"/>
</dbReference>
<feature type="domain" description="C2H2-type" evidence="10">
    <location>
        <begin position="217"/>
        <end position="240"/>
    </location>
</feature>
<feature type="region of interest" description="Disordered" evidence="9">
    <location>
        <begin position="50"/>
        <end position="70"/>
    </location>
</feature>
<dbReference type="Pfam" id="PF00096">
    <property type="entry name" value="zf-C2H2"/>
    <property type="match status" value="2"/>
</dbReference>
<feature type="compositionally biased region" description="Polar residues" evidence="9">
    <location>
        <begin position="391"/>
        <end position="408"/>
    </location>
</feature>
<evidence type="ECO:0000256" key="5">
    <source>
        <dbReference type="ARBA" id="ARBA00022833"/>
    </source>
</evidence>
<keyword evidence="3" id="KW-0677">Repeat</keyword>
<dbReference type="AlphaFoldDB" id="A0AAV7XAM8"/>
<evidence type="ECO:0000313" key="11">
    <source>
        <dbReference type="EMBL" id="KAJ1520874.1"/>
    </source>
</evidence>
<evidence type="ECO:0000256" key="9">
    <source>
        <dbReference type="SAM" id="MobiDB-lite"/>
    </source>
</evidence>
<feature type="domain" description="C2H2-type" evidence="10">
    <location>
        <begin position="256"/>
        <end position="284"/>
    </location>
</feature>
<keyword evidence="12" id="KW-1185">Reference proteome</keyword>
<keyword evidence="6" id="KW-0238">DNA-binding</keyword>
<dbReference type="InterPro" id="IPR036236">
    <property type="entry name" value="Znf_C2H2_sf"/>
</dbReference>
<proteinExistence type="predicted"/>
<keyword evidence="2" id="KW-0479">Metal-binding</keyword>
<organism evidence="11 12">
    <name type="scientific">Megalurothrips usitatus</name>
    <name type="common">bean blossom thrips</name>
    <dbReference type="NCBI Taxonomy" id="439358"/>
    <lineage>
        <taxon>Eukaryota</taxon>
        <taxon>Metazoa</taxon>
        <taxon>Ecdysozoa</taxon>
        <taxon>Arthropoda</taxon>
        <taxon>Hexapoda</taxon>
        <taxon>Insecta</taxon>
        <taxon>Pterygota</taxon>
        <taxon>Neoptera</taxon>
        <taxon>Paraneoptera</taxon>
        <taxon>Thysanoptera</taxon>
        <taxon>Terebrantia</taxon>
        <taxon>Thripoidea</taxon>
        <taxon>Thripidae</taxon>
        <taxon>Megalurothrips</taxon>
    </lineage>
</organism>
<evidence type="ECO:0000256" key="4">
    <source>
        <dbReference type="ARBA" id="ARBA00022771"/>
    </source>
</evidence>
<keyword evidence="5" id="KW-0862">Zinc</keyword>
<dbReference type="EMBL" id="JAPTSV010000014">
    <property type="protein sequence ID" value="KAJ1520874.1"/>
    <property type="molecule type" value="Genomic_DNA"/>
</dbReference>
<dbReference type="GO" id="GO:0005634">
    <property type="term" value="C:nucleus"/>
    <property type="evidence" value="ECO:0007669"/>
    <property type="project" value="UniProtKB-SubCell"/>
</dbReference>
<dbReference type="Proteomes" id="UP001075354">
    <property type="component" value="Chromosome 14"/>
</dbReference>
<comment type="subcellular location">
    <subcellularLocation>
        <location evidence="1">Nucleus</location>
    </subcellularLocation>
</comment>
<dbReference type="GO" id="GO:0000978">
    <property type="term" value="F:RNA polymerase II cis-regulatory region sequence-specific DNA binding"/>
    <property type="evidence" value="ECO:0007669"/>
    <property type="project" value="TreeGrafter"/>
</dbReference>
<evidence type="ECO:0000256" key="6">
    <source>
        <dbReference type="ARBA" id="ARBA00023125"/>
    </source>
</evidence>
<evidence type="ECO:0000256" key="2">
    <source>
        <dbReference type="ARBA" id="ARBA00022723"/>
    </source>
</evidence>
<evidence type="ECO:0000259" key="10">
    <source>
        <dbReference type="PROSITE" id="PS50157"/>
    </source>
</evidence>
<feature type="compositionally biased region" description="Polar residues" evidence="9">
    <location>
        <begin position="21"/>
        <end position="34"/>
    </location>
</feature>
<dbReference type="GO" id="GO:0003700">
    <property type="term" value="F:DNA-binding transcription factor activity"/>
    <property type="evidence" value="ECO:0007669"/>
    <property type="project" value="TreeGrafter"/>
</dbReference>
<evidence type="ECO:0000256" key="7">
    <source>
        <dbReference type="ARBA" id="ARBA00023242"/>
    </source>
</evidence>
<sequence>MEAMNLVEVVLNQGNEEENEISTYSRASTGQSSPIKGLDESVTITVTRTPGKSGVRGGKPANFAMLSSPVPMRNGKYPNAESLSPKEEMTCTGCQRVFKYKAAYLRHESQCGVPDAVRLERIEKAAEEERQKALEVERQKMVELERHQVEKQKLPELRCPICSKQFSANDSFKDHDFNACAEERKSYTFICRVCKAKFKYKNHLRRHEDSHNNVRRYNCDVCTTAFLRPDHLKRHMIRMHGIVQLPSQNAPKNTPMQCPQCSKILSRRDHLLRHMRNVHNALYEPRFGAHFSSLLVGLMLSKQNNYDNYQNDEDGSEDLSMTSDNLMIDESFESVKNDCESPTQNRNVGKDGPRKQFYNESQSHDLSMKPGGYNHFVEALPARSEIRTVDCNTGNQTSRGNENVSPYFSSGCGQGPRKDTEKPGNSDGNQNVLGNGHAARGAGNDWISNVPNYSGW</sequence>
<keyword evidence="4 8" id="KW-0863">Zinc-finger</keyword>
<dbReference type="InterPro" id="IPR050589">
    <property type="entry name" value="Ikaros_C2H2-ZF"/>
</dbReference>
<dbReference type="PROSITE" id="PS00028">
    <property type="entry name" value="ZINC_FINGER_C2H2_1"/>
    <property type="match status" value="3"/>
</dbReference>
<feature type="region of interest" description="Disordered" evidence="9">
    <location>
        <begin position="335"/>
        <end position="358"/>
    </location>
</feature>